<dbReference type="Gene3D" id="3.40.140.10">
    <property type="entry name" value="Cytidine Deaminase, domain 2"/>
    <property type="match status" value="1"/>
</dbReference>
<keyword evidence="5" id="KW-0862">Zinc</keyword>
<dbReference type="EMBL" id="JAUSTN010000007">
    <property type="protein sequence ID" value="MDQ0275453.1"/>
    <property type="molecule type" value="Genomic_DNA"/>
</dbReference>
<dbReference type="RefSeq" id="WP_023055963.1">
    <property type="nucleotide sequence ID" value="NZ_JAUSTN010000007.1"/>
</dbReference>
<dbReference type="InterPro" id="IPR037518">
    <property type="entry name" value="MPN"/>
</dbReference>
<name>A0ABU0AW53_9FIRM</name>
<accession>A0ABU0AW53</accession>
<evidence type="ECO:0000256" key="4">
    <source>
        <dbReference type="ARBA" id="ARBA00022801"/>
    </source>
</evidence>
<dbReference type="SUPFAM" id="SSF102712">
    <property type="entry name" value="JAB1/MPN domain"/>
    <property type="match status" value="1"/>
</dbReference>
<keyword evidence="4" id="KW-0378">Hydrolase</keyword>
<proteinExistence type="inferred from homology"/>
<keyword evidence="10" id="KW-1185">Reference proteome</keyword>
<dbReference type="PANTHER" id="PTHR30471">
    <property type="entry name" value="DNA REPAIR PROTEIN RADC"/>
    <property type="match status" value="1"/>
</dbReference>
<dbReference type="PROSITE" id="PS50249">
    <property type="entry name" value="MPN"/>
    <property type="match status" value="1"/>
</dbReference>
<feature type="domain" description="MPN" evidence="8">
    <location>
        <begin position="105"/>
        <end position="227"/>
    </location>
</feature>
<dbReference type="InterPro" id="IPR010994">
    <property type="entry name" value="RuvA_2-like"/>
</dbReference>
<dbReference type="SUPFAM" id="SSF47781">
    <property type="entry name" value="RuvA domain 2-like"/>
    <property type="match status" value="1"/>
</dbReference>
<dbReference type="NCBIfam" id="TIGR00608">
    <property type="entry name" value="radc"/>
    <property type="match status" value="1"/>
</dbReference>
<reference evidence="9 10" key="1">
    <citation type="submission" date="2023-07" db="EMBL/GenBank/DDBJ databases">
        <title>Genomic Encyclopedia of Type Strains, Phase IV (KMG-IV): sequencing the most valuable type-strain genomes for metagenomic binning, comparative biology and taxonomic classification.</title>
        <authorList>
            <person name="Goeker M."/>
        </authorList>
    </citation>
    <scope>NUCLEOTIDE SEQUENCE [LARGE SCALE GENOMIC DNA]</scope>
    <source>
        <strain evidence="9 10">DSM 22616</strain>
    </source>
</reference>
<evidence type="ECO:0000256" key="1">
    <source>
        <dbReference type="ARBA" id="ARBA00010243"/>
    </source>
</evidence>
<dbReference type="Pfam" id="PF04002">
    <property type="entry name" value="RadC"/>
    <property type="match status" value="1"/>
</dbReference>
<organism evidence="9 10">
    <name type="scientific">Peptoniphilus koenoeneniae</name>
    <dbReference type="NCBI Taxonomy" id="507751"/>
    <lineage>
        <taxon>Bacteria</taxon>
        <taxon>Bacillati</taxon>
        <taxon>Bacillota</taxon>
        <taxon>Tissierellia</taxon>
        <taxon>Tissierellales</taxon>
        <taxon>Peptoniphilaceae</taxon>
        <taxon>Peptoniphilus</taxon>
    </lineage>
</organism>
<dbReference type="Pfam" id="PF20582">
    <property type="entry name" value="UPF0758_N"/>
    <property type="match status" value="1"/>
</dbReference>
<dbReference type="InterPro" id="IPR001405">
    <property type="entry name" value="UPF0758"/>
</dbReference>
<keyword evidence="6" id="KW-0482">Metalloprotease</keyword>
<dbReference type="PANTHER" id="PTHR30471:SF3">
    <property type="entry name" value="UPF0758 PROTEIN YEES-RELATED"/>
    <property type="match status" value="1"/>
</dbReference>
<dbReference type="InterPro" id="IPR046778">
    <property type="entry name" value="UPF0758_N"/>
</dbReference>
<dbReference type="InterPro" id="IPR020891">
    <property type="entry name" value="UPF0758_CS"/>
</dbReference>
<evidence type="ECO:0000256" key="2">
    <source>
        <dbReference type="ARBA" id="ARBA00022670"/>
    </source>
</evidence>
<evidence type="ECO:0000313" key="9">
    <source>
        <dbReference type="EMBL" id="MDQ0275453.1"/>
    </source>
</evidence>
<evidence type="ECO:0000256" key="5">
    <source>
        <dbReference type="ARBA" id="ARBA00022833"/>
    </source>
</evidence>
<gene>
    <name evidence="9" type="ORF">J2S72_001480</name>
</gene>
<comment type="similarity">
    <text evidence="1 7">Belongs to the UPF0758 family.</text>
</comment>
<evidence type="ECO:0000259" key="8">
    <source>
        <dbReference type="PROSITE" id="PS50249"/>
    </source>
</evidence>
<evidence type="ECO:0000256" key="7">
    <source>
        <dbReference type="RuleBase" id="RU003797"/>
    </source>
</evidence>
<evidence type="ECO:0000313" key="10">
    <source>
        <dbReference type="Proteomes" id="UP001236559"/>
    </source>
</evidence>
<evidence type="ECO:0000256" key="3">
    <source>
        <dbReference type="ARBA" id="ARBA00022723"/>
    </source>
</evidence>
<keyword evidence="2" id="KW-0645">Protease</keyword>
<keyword evidence="3" id="KW-0479">Metal-binding</keyword>
<dbReference type="CDD" id="cd08071">
    <property type="entry name" value="MPN_DUF2466"/>
    <property type="match status" value="1"/>
</dbReference>
<sequence length="227" mass="25325">MAKKFTLKDIPPEDRPQEKLMAYGSKVLSNAELLALIIRTGTKEKNAVQVSQDLINQIGGLKNLNKISLKDLLNTDGIGNSKAAMIMASIELSLRLNERKEKGEKLTSPEKIIAFAGEELKNLQKEIVRVVILDTKKQFISYRDVSIGTINMSLIHPREIFKSAIDNMADTIVIMHNHPSGDPSPSKEDMEITKRLKEAGKIIGIEVLDHIIVGDYGYYSFLEHGNL</sequence>
<evidence type="ECO:0000256" key="6">
    <source>
        <dbReference type="ARBA" id="ARBA00023049"/>
    </source>
</evidence>
<dbReference type="Proteomes" id="UP001236559">
    <property type="component" value="Unassembled WGS sequence"/>
</dbReference>
<dbReference type="InterPro" id="IPR025657">
    <property type="entry name" value="RadC_JAB"/>
</dbReference>
<comment type="caution">
    <text evidence="9">The sequence shown here is derived from an EMBL/GenBank/DDBJ whole genome shotgun (WGS) entry which is preliminary data.</text>
</comment>
<protein>
    <submittedName>
        <fullName evidence="9">DNA repair protein RadC</fullName>
    </submittedName>
</protein>
<dbReference type="NCBIfam" id="NF000642">
    <property type="entry name" value="PRK00024.1"/>
    <property type="match status" value="1"/>
</dbReference>
<dbReference type="PROSITE" id="PS01302">
    <property type="entry name" value="UPF0758"/>
    <property type="match status" value="1"/>
</dbReference>